<protein>
    <recommendedName>
        <fullName evidence="2">Segregation and condensation protein A</fullName>
    </recommendedName>
</protein>
<dbReference type="PANTHER" id="PTHR33969:SF2">
    <property type="entry name" value="SEGREGATION AND CONDENSATION PROTEIN A"/>
    <property type="match status" value="1"/>
</dbReference>
<evidence type="ECO:0000256" key="3">
    <source>
        <dbReference type="SAM" id="MobiDB-lite"/>
    </source>
</evidence>
<proteinExistence type="predicted"/>
<dbReference type="PANTHER" id="PTHR33969">
    <property type="entry name" value="SEGREGATION AND CONDENSATION PROTEIN A"/>
    <property type="match status" value="1"/>
</dbReference>
<dbReference type="Proteomes" id="UP001430172">
    <property type="component" value="Unassembled WGS sequence"/>
</dbReference>
<gene>
    <name evidence="4" type="ORF">JQN70_04835</name>
</gene>
<name>A0ABS2CIL4_9MICO</name>
<comment type="caution">
    <text evidence="4">The sequence shown here is derived from an EMBL/GenBank/DDBJ whole genome shotgun (WGS) entry which is preliminary data.</text>
</comment>
<sequence length="305" mass="33035">MATPPGAAEQEAVVPGGVITRRAAATPFEVHLENFSGPFDLLLGLISKHKLDITEIALASVTDEFIAFIRAARESESGWDLSQATEFLVVAATLLDLKAARLLPQAGPEDEEDLALIEARDILFARLLQYRAFKDIAHTFGERMATAGRRHPRSVALEPHLAALLPELVMTVSPEQLAMIAARAMVPKAPPTVGLGHLHAPQVSVREQAGLIGARLRRERVASFRSLVADADNTLVVVARFLALLELFREAAIGFEQAEALGELTVRWTGPEEGEIEVTDEFDEPPPDAEPAADPPTDPQETPDE</sequence>
<dbReference type="EMBL" id="JAFDVD010000006">
    <property type="protein sequence ID" value="MBM6399706.1"/>
    <property type="molecule type" value="Genomic_DNA"/>
</dbReference>
<dbReference type="Pfam" id="PF02616">
    <property type="entry name" value="SMC_ScpA"/>
    <property type="match status" value="1"/>
</dbReference>
<keyword evidence="5" id="KW-1185">Reference proteome</keyword>
<reference evidence="4" key="1">
    <citation type="submission" date="2021-02" db="EMBL/GenBank/DDBJ databases">
        <title>Phycicoccus sp. MQZ13P-5T, whole genome shotgun sequence.</title>
        <authorList>
            <person name="Tuo L."/>
        </authorList>
    </citation>
    <scope>NUCLEOTIDE SEQUENCE</scope>
    <source>
        <strain evidence="4">MQZ13P-5</strain>
    </source>
</reference>
<organism evidence="4 5">
    <name type="scientific">Phycicoccus sonneratiae</name>
    <dbReference type="NCBI Taxonomy" id="2807628"/>
    <lineage>
        <taxon>Bacteria</taxon>
        <taxon>Bacillati</taxon>
        <taxon>Actinomycetota</taxon>
        <taxon>Actinomycetes</taxon>
        <taxon>Micrococcales</taxon>
        <taxon>Intrasporangiaceae</taxon>
        <taxon>Phycicoccus</taxon>
    </lineage>
</organism>
<feature type="compositionally biased region" description="Acidic residues" evidence="3">
    <location>
        <begin position="272"/>
        <end position="287"/>
    </location>
</feature>
<evidence type="ECO:0000313" key="4">
    <source>
        <dbReference type="EMBL" id="MBM6399706.1"/>
    </source>
</evidence>
<feature type="region of interest" description="Disordered" evidence="3">
    <location>
        <begin position="268"/>
        <end position="305"/>
    </location>
</feature>
<evidence type="ECO:0000256" key="1">
    <source>
        <dbReference type="ARBA" id="ARBA00022829"/>
    </source>
</evidence>
<dbReference type="Gene3D" id="6.10.250.2410">
    <property type="match status" value="1"/>
</dbReference>
<evidence type="ECO:0000313" key="5">
    <source>
        <dbReference type="Proteomes" id="UP001430172"/>
    </source>
</evidence>
<dbReference type="RefSeq" id="WP_204130201.1">
    <property type="nucleotide sequence ID" value="NZ_JAFDVD010000006.1"/>
</dbReference>
<keyword evidence="1" id="KW-0159">Chromosome partition</keyword>
<dbReference type="InterPro" id="IPR003768">
    <property type="entry name" value="ScpA"/>
</dbReference>
<evidence type="ECO:0000256" key="2">
    <source>
        <dbReference type="ARBA" id="ARBA00044777"/>
    </source>
</evidence>
<accession>A0ABS2CIL4</accession>